<dbReference type="PANTHER" id="PTHR34290:SF2">
    <property type="entry name" value="OS04G0668800 PROTEIN"/>
    <property type="match status" value="1"/>
</dbReference>
<dbReference type="Proteomes" id="UP000605148">
    <property type="component" value="Unassembled WGS sequence"/>
</dbReference>
<protein>
    <submittedName>
        <fullName evidence="1">Thiol-disulfide oxidoreductase</fullName>
    </submittedName>
</protein>
<reference evidence="1" key="2">
    <citation type="submission" date="2020-09" db="EMBL/GenBank/DDBJ databases">
        <authorList>
            <person name="Sun Q."/>
            <person name="Zhou Y."/>
        </authorList>
    </citation>
    <scope>NUCLEOTIDE SEQUENCE</scope>
    <source>
        <strain evidence="1">CGMCC 1.12426</strain>
    </source>
</reference>
<dbReference type="InterPro" id="IPR044691">
    <property type="entry name" value="DCC1_Trx"/>
</dbReference>
<reference evidence="1" key="1">
    <citation type="journal article" date="2014" name="Int. J. Syst. Evol. Microbiol.">
        <title>Complete genome sequence of Corynebacterium casei LMG S-19264T (=DSM 44701T), isolated from a smear-ripened cheese.</title>
        <authorList>
            <consortium name="US DOE Joint Genome Institute (JGI-PGF)"/>
            <person name="Walter F."/>
            <person name="Albersmeier A."/>
            <person name="Kalinowski J."/>
            <person name="Ruckert C."/>
        </authorList>
    </citation>
    <scope>NUCLEOTIDE SEQUENCE</scope>
    <source>
        <strain evidence="1">CGMCC 1.12426</strain>
    </source>
</reference>
<dbReference type="GO" id="GO:0015035">
    <property type="term" value="F:protein-disulfide reductase activity"/>
    <property type="evidence" value="ECO:0007669"/>
    <property type="project" value="InterPro"/>
</dbReference>
<keyword evidence="2" id="KW-1185">Reference proteome</keyword>
<evidence type="ECO:0000313" key="1">
    <source>
        <dbReference type="EMBL" id="GGB39347.1"/>
    </source>
</evidence>
<dbReference type="AlphaFoldDB" id="A0A916WYB7"/>
<proteinExistence type="predicted"/>
<organism evidence="1 2">
    <name type="scientific">Roseibium aquae</name>
    <dbReference type="NCBI Taxonomy" id="1323746"/>
    <lineage>
        <taxon>Bacteria</taxon>
        <taxon>Pseudomonadati</taxon>
        <taxon>Pseudomonadota</taxon>
        <taxon>Alphaproteobacteria</taxon>
        <taxon>Hyphomicrobiales</taxon>
        <taxon>Stappiaceae</taxon>
        <taxon>Roseibium</taxon>
    </lineage>
</organism>
<accession>A0A916WYB7</accession>
<dbReference type="RefSeq" id="WP_208998321.1">
    <property type="nucleotide sequence ID" value="NZ_BMFA01000002.1"/>
</dbReference>
<sequence length="156" mass="17560">MITVFYDGKCGLCTREIEFFKRRTPRHSVLFRDIARDPAALEGRNITQAEALMLMHVEDNTGRIHLGVEAFVLLWSQYRGWSLLAKFVSLPVIAPVSRRLYRYFARRRFEGHAHCRVAAEAEGKAAEELLAPLRSQLSGHATGVILSTSSKSSGDK</sequence>
<dbReference type="EMBL" id="BMFA01000002">
    <property type="protein sequence ID" value="GGB39347.1"/>
    <property type="molecule type" value="Genomic_DNA"/>
</dbReference>
<dbReference type="PANTHER" id="PTHR34290">
    <property type="entry name" value="SI:CH73-390P7.2"/>
    <property type="match status" value="1"/>
</dbReference>
<dbReference type="InterPro" id="IPR007263">
    <property type="entry name" value="DCC1-like"/>
</dbReference>
<dbReference type="Pfam" id="PF04134">
    <property type="entry name" value="DCC1-like"/>
    <property type="match status" value="1"/>
</dbReference>
<gene>
    <name evidence="1" type="ORF">GCM10011316_09230</name>
</gene>
<comment type="caution">
    <text evidence="1">The sequence shown here is derived from an EMBL/GenBank/DDBJ whole genome shotgun (WGS) entry which is preliminary data.</text>
</comment>
<name>A0A916WYB7_9HYPH</name>
<evidence type="ECO:0000313" key="2">
    <source>
        <dbReference type="Proteomes" id="UP000605148"/>
    </source>
</evidence>